<protein>
    <submittedName>
        <fullName evidence="2">Uncharacterized protein</fullName>
    </submittedName>
</protein>
<proteinExistence type="predicted"/>
<reference evidence="2 3" key="1">
    <citation type="submission" date="2018-05" db="EMBL/GenBank/DDBJ databases">
        <title>Genomic Encyclopedia of Type Strains, Phase IV (KMG-IV): sequencing the most valuable type-strain genomes for metagenomic binning, comparative biology and taxonomic classification.</title>
        <authorList>
            <person name="Goeker M."/>
        </authorList>
    </citation>
    <scope>NUCLEOTIDE SEQUENCE [LARGE SCALE GENOMIC DNA]</scope>
    <source>
        <strain evidence="2 3">DSM 44704</strain>
    </source>
</reference>
<dbReference type="Proteomes" id="UP000247569">
    <property type="component" value="Unassembled WGS sequence"/>
</dbReference>
<name>A0A318JQT4_9NOCA</name>
<keyword evidence="3" id="KW-1185">Reference proteome</keyword>
<accession>A0A318JQT4</accession>
<dbReference type="EMBL" id="QJKF01000015">
    <property type="protein sequence ID" value="PXX58054.1"/>
    <property type="molecule type" value="Genomic_DNA"/>
</dbReference>
<dbReference type="AlphaFoldDB" id="A0A318JQT4"/>
<evidence type="ECO:0000256" key="1">
    <source>
        <dbReference type="SAM" id="MobiDB-lite"/>
    </source>
</evidence>
<gene>
    <name evidence="2" type="ORF">DFR70_11526</name>
</gene>
<comment type="caution">
    <text evidence="2">The sequence shown here is derived from an EMBL/GenBank/DDBJ whole genome shotgun (WGS) entry which is preliminary data.</text>
</comment>
<feature type="compositionally biased region" description="Basic and acidic residues" evidence="1">
    <location>
        <begin position="203"/>
        <end position="214"/>
    </location>
</feature>
<evidence type="ECO:0000313" key="2">
    <source>
        <dbReference type="EMBL" id="PXX58054.1"/>
    </source>
</evidence>
<evidence type="ECO:0000313" key="3">
    <source>
        <dbReference type="Proteomes" id="UP000247569"/>
    </source>
</evidence>
<sequence>MRRLINRGSSRAVPASQYTAFRTCSWWVAPRQPADAPGNLSATVCPRQLNTRPHQSGSLLDPQARYRIHAAGTGRGGKREDIYRPVSDAVAIFGKEIVVTRFDGGPLDTGRSGSRRRCYGADKGDAIRVKNRIDGSVRIVCGEQSDRPVVPVMCRIREVDHERIHPVHIVGIAASCRHSPAHLQVLASATSAPIAGTGLWCQEHRRDSSGRNEPGDTGTQPTDACIHRTTPFT</sequence>
<feature type="region of interest" description="Disordered" evidence="1">
    <location>
        <begin position="203"/>
        <end position="233"/>
    </location>
</feature>
<organism evidence="2 3">
    <name type="scientific">Nocardia tenerifensis</name>
    <dbReference type="NCBI Taxonomy" id="228006"/>
    <lineage>
        <taxon>Bacteria</taxon>
        <taxon>Bacillati</taxon>
        <taxon>Actinomycetota</taxon>
        <taxon>Actinomycetes</taxon>
        <taxon>Mycobacteriales</taxon>
        <taxon>Nocardiaceae</taxon>
        <taxon>Nocardia</taxon>
    </lineage>
</organism>